<dbReference type="AlphaFoldDB" id="A0A4C2EJ20"/>
<dbReference type="EMBL" id="BIXZ01000004">
    <property type="protein sequence ID" value="GCF14484.1"/>
    <property type="molecule type" value="Genomic_DNA"/>
</dbReference>
<proteinExistence type="predicted"/>
<evidence type="ECO:0000313" key="1">
    <source>
        <dbReference type="EMBL" id="GCF14484.1"/>
    </source>
</evidence>
<dbReference type="Proteomes" id="UP000304382">
    <property type="component" value="Unassembled WGS sequence"/>
</dbReference>
<evidence type="ECO:0000313" key="2">
    <source>
        <dbReference type="Proteomes" id="UP000304382"/>
    </source>
</evidence>
<dbReference type="Gene3D" id="1.10.472.10">
    <property type="entry name" value="Cyclin-like"/>
    <property type="match status" value="1"/>
</dbReference>
<name>A0A4C2EJ20_9EURY</name>
<organism evidence="1 2">
    <name type="scientific">Haloarcula mannanilytica</name>
    <dbReference type="NCBI Taxonomy" id="2509225"/>
    <lineage>
        <taxon>Archaea</taxon>
        <taxon>Methanobacteriati</taxon>
        <taxon>Methanobacteriota</taxon>
        <taxon>Stenosarchaea group</taxon>
        <taxon>Halobacteria</taxon>
        <taxon>Halobacteriales</taxon>
        <taxon>Haloarculaceae</taxon>
        <taxon>Haloarcula</taxon>
    </lineage>
</organism>
<comment type="caution">
    <text evidence="1">The sequence shown here is derived from an EMBL/GenBank/DDBJ whole genome shotgun (WGS) entry which is preliminary data.</text>
</comment>
<keyword evidence="2" id="KW-1185">Reference proteome</keyword>
<accession>A0A4C2EJ20</accession>
<protein>
    <submittedName>
        <fullName evidence="1">Uncharacterized protein</fullName>
    </submittedName>
</protein>
<reference evidence="1 2" key="1">
    <citation type="submission" date="2019-02" db="EMBL/GenBank/DDBJ databases">
        <title>Haloarcula mannanilyticum sp. nov., a mannan degrading haloarchaeon isolated from commercial salt.</title>
        <authorList>
            <person name="Enomoto S."/>
            <person name="Shimane Y."/>
            <person name="Kamekura M."/>
            <person name="Ito T."/>
            <person name="Moriya O."/>
            <person name="Ihara K."/>
            <person name="Takahashi-Ando N."/>
            <person name="Fukushima Y."/>
            <person name="Yoshida Y."/>
            <person name="Usama R."/>
            <person name="Takai K."/>
            <person name="Minegishi H."/>
        </authorList>
    </citation>
    <scope>NUCLEOTIDE SEQUENCE [LARGE SCALE GENOMIC DNA]</scope>
    <source>
        <strain evidence="1 2">MD130-1</strain>
    </source>
</reference>
<sequence length="134" mass="14234">MCAAARKIRLQTSVDAPVVRDRAVDRVVTALDEAGIDVETGIELVRVGKRLLDVADTVPIGAGKTRMTVAGAAVYAADRLTSGKALTQADVVRAVSQTVPTSKHRIKHYSREVYEAGETHLRPTDAVAGLVADD</sequence>
<gene>
    <name evidence="1" type="ORF">Harman_24190</name>
</gene>